<accession>A0ABC9D1P5</accession>
<dbReference type="PROSITE" id="PS50095">
    <property type="entry name" value="PLAT"/>
    <property type="match status" value="1"/>
</dbReference>
<dbReference type="InterPro" id="IPR001246">
    <property type="entry name" value="LipOase_plant"/>
</dbReference>
<gene>
    <name evidence="15" type="ORF">URODEC1_LOCUS80443</name>
</gene>
<dbReference type="Pfam" id="PF00305">
    <property type="entry name" value="Lipoxygenase"/>
    <property type="match status" value="2"/>
</dbReference>
<dbReference type="InterPro" id="IPR036226">
    <property type="entry name" value="LipOase_C_sf"/>
</dbReference>
<sequence length="894" mass="97703">MMMQRPSYGQQTSPCRRAAPSITAVGASAARPVLALGAAARSRPRKPQPNACIVAQAASSGNKTPAAAAPARAVADSAAATTAVQVGGKLLLQNFAAGAENSQLRLSIQLVSATVAGSDGRGLKAEAAVLDAVVGSGEAELDVGLTWDEELGTPGAVIVKNLSDFPVYLKQLSVPSGFGGGAVHFACNGWVYPVDKHPYRLFFTNDACVKEETPSALLKYREEELSLLRGEGESADRPFQPWDRVYDYAVYNDLGNPDLRKDLARPVMGGSQEYPYPRRLKTGRPAAKTDPRTESRAPLDEELYVPCDERVGYDIIPAPALPPLGEHFGSLADVYRIFGLDDLGRLPDAKAIINSNALFPVAPAVISVNPNNWRKDEEFARQMLAGANPVCIKRVTSFPLKSELDRRVYGDQDSKITKEHVEKNLGGMTVQQAVEEGRLYVVDHHDLVMPYLKRINELPGEEEKAEISQRKVYAARTLLFLNQDDSTLKPLAIELSSPHPENEQLGAVSAVYTPPDAEDIKAGTFSAWEVAKAHATANDTFENNFVGHWLNTHASMEPFVIAANRQMSVLHPIHRLLKPHFRKTLHINAVARQIVVGSGDLRKDGSIFRSVYEVTYFPSKYSVEMSSKAYKKAWNFAEFALPNDLIKRGVARGDPKKPEELELLIKDYPYAVDGLEMWSAIKKWVSDYCAIYYADDGAVARDSELQGWWGEVRNVGHGDLSDEPWWPAMDSRSDLIEACTTIIWLGSAYHAAISFAQYDYRGFAPNGPSLTTGPVPDAGKEVTESEFLGSISPVTEALGYLAISSFPVSLAASGEEVYLGQRPDTEQWTSEQSAAMALAEFQGRLNQVAENIQRRNADPELKNRTGPVEAPYTHLMPTAQPGPVIRGIPNSVTI</sequence>
<dbReference type="InterPro" id="IPR013819">
    <property type="entry name" value="LipOase_C"/>
</dbReference>
<evidence type="ECO:0000256" key="3">
    <source>
        <dbReference type="ARBA" id="ARBA00022723"/>
    </source>
</evidence>
<feature type="region of interest" description="Disordered" evidence="12">
    <location>
        <begin position="856"/>
        <end position="886"/>
    </location>
</feature>
<evidence type="ECO:0000259" key="14">
    <source>
        <dbReference type="PROSITE" id="PS51393"/>
    </source>
</evidence>
<feature type="domain" description="Lipoxygenase" evidence="14">
    <location>
        <begin position="207"/>
        <end position="894"/>
    </location>
</feature>
<keyword evidence="3" id="KW-0479">Metal-binding</keyword>
<dbReference type="Gene3D" id="1.20.245.10">
    <property type="entry name" value="Lipoxygenase-1, Domain 5"/>
    <property type="match status" value="1"/>
</dbReference>
<dbReference type="GO" id="GO:0006633">
    <property type="term" value="P:fatty acid biosynthetic process"/>
    <property type="evidence" value="ECO:0007669"/>
    <property type="project" value="UniProtKB-KW"/>
</dbReference>
<evidence type="ECO:0000256" key="12">
    <source>
        <dbReference type="SAM" id="MobiDB-lite"/>
    </source>
</evidence>
<evidence type="ECO:0000256" key="1">
    <source>
        <dbReference type="ARBA" id="ARBA00009419"/>
    </source>
</evidence>
<feature type="compositionally biased region" description="Basic and acidic residues" evidence="12">
    <location>
        <begin position="287"/>
        <end position="299"/>
    </location>
</feature>
<evidence type="ECO:0000256" key="2">
    <source>
        <dbReference type="ARBA" id="ARBA00022516"/>
    </source>
</evidence>
<dbReference type="Gene3D" id="4.10.375.10">
    <property type="entry name" value="Lipoxygenase-1, Domain 2"/>
    <property type="match status" value="1"/>
</dbReference>
<dbReference type="GO" id="GO:0031408">
    <property type="term" value="P:oxylipin biosynthetic process"/>
    <property type="evidence" value="ECO:0007669"/>
    <property type="project" value="UniProtKB-UniRule"/>
</dbReference>
<dbReference type="GO" id="GO:0051213">
    <property type="term" value="F:dioxygenase activity"/>
    <property type="evidence" value="ECO:0007669"/>
    <property type="project" value="UniProtKB-KW"/>
</dbReference>
<evidence type="ECO:0000256" key="11">
    <source>
        <dbReference type="RuleBase" id="RU003975"/>
    </source>
</evidence>
<dbReference type="PRINTS" id="PR00468">
    <property type="entry name" value="PLTLPOXGNASE"/>
</dbReference>
<evidence type="ECO:0000256" key="9">
    <source>
        <dbReference type="ARBA" id="ARBA00023160"/>
    </source>
</evidence>
<evidence type="ECO:0000256" key="4">
    <source>
        <dbReference type="ARBA" id="ARBA00022767"/>
    </source>
</evidence>
<dbReference type="Gene3D" id="2.60.60.20">
    <property type="entry name" value="PLAT/LH2 domain"/>
    <property type="match status" value="1"/>
</dbReference>
<comment type="similarity">
    <text evidence="1 11">Belongs to the lipoxygenase family.</text>
</comment>
<dbReference type="InterPro" id="IPR000907">
    <property type="entry name" value="LipOase"/>
</dbReference>
<dbReference type="InterPro" id="IPR020834">
    <property type="entry name" value="LipOase_CS"/>
</dbReference>
<protein>
    <recommendedName>
        <fullName evidence="11">Lipoxygenase</fullName>
        <ecNumber evidence="11">1.13.11.-</ecNumber>
    </recommendedName>
</protein>
<evidence type="ECO:0000313" key="15">
    <source>
        <dbReference type="EMBL" id="CAL5029558.1"/>
    </source>
</evidence>
<dbReference type="SUPFAM" id="SSF49723">
    <property type="entry name" value="Lipase/lipooxygenase domain (PLAT/LH2 domain)"/>
    <property type="match status" value="1"/>
</dbReference>
<evidence type="ECO:0000313" key="16">
    <source>
        <dbReference type="Proteomes" id="UP001497457"/>
    </source>
</evidence>
<keyword evidence="6" id="KW-0223">Dioxygenase</keyword>
<proteinExistence type="inferred from homology"/>
<keyword evidence="16" id="KW-1185">Reference proteome</keyword>
<evidence type="ECO:0000259" key="13">
    <source>
        <dbReference type="PROSITE" id="PS50095"/>
    </source>
</evidence>
<evidence type="ECO:0000256" key="8">
    <source>
        <dbReference type="ARBA" id="ARBA00023098"/>
    </source>
</evidence>
<comment type="pathway">
    <text evidence="11">Lipid metabolism; oxylipin biosynthesis.</text>
</comment>
<dbReference type="PRINTS" id="PR00087">
    <property type="entry name" value="LIPOXYGENASE"/>
</dbReference>
<comment type="caution">
    <text evidence="10">Lacks conserved residue(s) required for the propagation of feature annotation.</text>
</comment>
<dbReference type="Pfam" id="PF01477">
    <property type="entry name" value="PLAT"/>
    <property type="match status" value="1"/>
</dbReference>
<dbReference type="PROSITE" id="PS00081">
    <property type="entry name" value="LIPOXYGENASE_2"/>
    <property type="match status" value="1"/>
</dbReference>
<name>A0ABC9D1P5_9POAL</name>
<evidence type="ECO:0000256" key="7">
    <source>
        <dbReference type="ARBA" id="ARBA00023002"/>
    </source>
</evidence>
<keyword evidence="5" id="KW-0276">Fatty acid metabolism</keyword>
<keyword evidence="2 11" id="KW-0444">Lipid biosynthesis</keyword>
<dbReference type="SMART" id="SM00308">
    <property type="entry name" value="LH2"/>
    <property type="match status" value="1"/>
</dbReference>
<dbReference type="PROSITE" id="PS51393">
    <property type="entry name" value="LIPOXYGENASE_3"/>
    <property type="match status" value="1"/>
</dbReference>
<dbReference type="Proteomes" id="UP001497457">
    <property type="component" value="Chromosome 31b"/>
</dbReference>
<dbReference type="EMBL" id="OZ075141">
    <property type="protein sequence ID" value="CAL5029558.1"/>
    <property type="molecule type" value="Genomic_DNA"/>
</dbReference>
<dbReference type="GO" id="GO:0046872">
    <property type="term" value="F:metal ion binding"/>
    <property type="evidence" value="ECO:0007669"/>
    <property type="project" value="UniProtKB-UniRule"/>
</dbReference>
<keyword evidence="4 11" id="KW-0925">Oxylipin biosynthesis</keyword>
<evidence type="ECO:0000256" key="6">
    <source>
        <dbReference type="ARBA" id="ARBA00022964"/>
    </source>
</evidence>
<keyword evidence="7" id="KW-0560">Oxidoreductase</keyword>
<dbReference type="FunFam" id="3.10.450.60:FF:000002">
    <property type="entry name" value="Lipoxygenase"/>
    <property type="match status" value="1"/>
</dbReference>
<dbReference type="SUPFAM" id="SSF48484">
    <property type="entry name" value="Lipoxigenase"/>
    <property type="match status" value="1"/>
</dbReference>
<dbReference type="EC" id="1.13.11.-" evidence="11"/>
<evidence type="ECO:0000256" key="5">
    <source>
        <dbReference type="ARBA" id="ARBA00022832"/>
    </source>
</evidence>
<keyword evidence="9 11" id="KW-0275">Fatty acid biosynthesis</keyword>
<reference evidence="16" key="1">
    <citation type="submission" date="2024-06" db="EMBL/GenBank/DDBJ databases">
        <authorList>
            <person name="Ryan C."/>
        </authorList>
    </citation>
    <scope>NUCLEOTIDE SEQUENCE [LARGE SCALE GENOMIC DNA]</scope>
</reference>
<reference evidence="15 16" key="2">
    <citation type="submission" date="2024-10" db="EMBL/GenBank/DDBJ databases">
        <authorList>
            <person name="Ryan C."/>
        </authorList>
    </citation>
    <scope>NUCLEOTIDE SEQUENCE [LARGE SCALE GENOMIC DNA]</scope>
</reference>
<feature type="domain" description="PLAT" evidence="13">
    <location>
        <begin position="78"/>
        <end position="205"/>
    </location>
</feature>
<organism evidence="15 16">
    <name type="scientific">Urochloa decumbens</name>
    <dbReference type="NCBI Taxonomy" id="240449"/>
    <lineage>
        <taxon>Eukaryota</taxon>
        <taxon>Viridiplantae</taxon>
        <taxon>Streptophyta</taxon>
        <taxon>Embryophyta</taxon>
        <taxon>Tracheophyta</taxon>
        <taxon>Spermatophyta</taxon>
        <taxon>Magnoliopsida</taxon>
        <taxon>Liliopsida</taxon>
        <taxon>Poales</taxon>
        <taxon>Poaceae</taxon>
        <taxon>PACMAD clade</taxon>
        <taxon>Panicoideae</taxon>
        <taxon>Panicodae</taxon>
        <taxon>Paniceae</taxon>
        <taxon>Melinidinae</taxon>
        <taxon>Urochloa</taxon>
    </lineage>
</organism>
<comment type="function">
    <text evidence="11">Plant lipoxygenase may be involved in a number of diverse aspects of plant physiology including growth and development, pest resistance, and senescence or responses to wounding.</text>
</comment>
<dbReference type="AlphaFoldDB" id="A0ABC9D1P5"/>
<evidence type="ECO:0000256" key="10">
    <source>
        <dbReference type="PROSITE-ProRule" id="PRU00152"/>
    </source>
</evidence>
<dbReference type="PANTHER" id="PTHR11771">
    <property type="entry name" value="LIPOXYGENASE"/>
    <property type="match status" value="1"/>
</dbReference>
<dbReference type="Gene3D" id="3.10.450.60">
    <property type="match status" value="1"/>
</dbReference>
<keyword evidence="8" id="KW-0443">Lipid metabolism</keyword>
<feature type="region of interest" description="Disordered" evidence="12">
    <location>
        <begin position="274"/>
        <end position="299"/>
    </location>
</feature>
<dbReference type="InterPro" id="IPR001024">
    <property type="entry name" value="PLAT/LH2_dom"/>
</dbReference>
<dbReference type="InterPro" id="IPR036392">
    <property type="entry name" value="PLAT/LH2_dom_sf"/>
</dbReference>